<dbReference type="Gene3D" id="2.20.70.10">
    <property type="match status" value="1"/>
</dbReference>
<feature type="domain" description="CUE" evidence="7">
    <location>
        <begin position="137"/>
        <end position="180"/>
    </location>
</feature>
<feature type="compositionally biased region" description="Basic and acidic residues" evidence="5">
    <location>
        <begin position="54"/>
        <end position="64"/>
    </location>
</feature>
<evidence type="ECO:0008006" key="10">
    <source>
        <dbReference type="Google" id="ProtNLM"/>
    </source>
</evidence>
<dbReference type="PROSITE" id="PS01159">
    <property type="entry name" value="WW_DOMAIN_1"/>
    <property type="match status" value="1"/>
</dbReference>
<keyword evidence="3" id="KW-0963">Cytoplasm</keyword>
<dbReference type="Pfam" id="PF00397">
    <property type="entry name" value="WW"/>
    <property type="match status" value="1"/>
</dbReference>
<dbReference type="AlphaFoldDB" id="A0AAW0SJI1"/>
<dbReference type="GO" id="GO:0005737">
    <property type="term" value="C:cytoplasm"/>
    <property type="evidence" value="ECO:0007669"/>
    <property type="project" value="UniProtKB-SubCell"/>
</dbReference>
<dbReference type="EMBL" id="JARAKH010000049">
    <property type="protein sequence ID" value="KAK8375493.1"/>
    <property type="molecule type" value="Genomic_DNA"/>
</dbReference>
<evidence type="ECO:0000259" key="6">
    <source>
        <dbReference type="PROSITE" id="PS50020"/>
    </source>
</evidence>
<evidence type="ECO:0000313" key="9">
    <source>
        <dbReference type="Proteomes" id="UP001487740"/>
    </source>
</evidence>
<feature type="compositionally biased region" description="Polar residues" evidence="5">
    <location>
        <begin position="376"/>
        <end position="385"/>
    </location>
</feature>
<dbReference type="GO" id="GO:0003713">
    <property type="term" value="F:transcription coactivator activity"/>
    <property type="evidence" value="ECO:0007669"/>
    <property type="project" value="TreeGrafter"/>
</dbReference>
<dbReference type="PANTHER" id="PTHR17616">
    <property type="entry name" value="YES-ASSOCIATED PROTEIN YAP1 FAMILY MEMBER"/>
    <property type="match status" value="1"/>
</dbReference>
<dbReference type="InterPro" id="IPR003892">
    <property type="entry name" value="CUE"/>
</dbReference>
<sequence>MAGRWDCFQGLPHGWEVRFDGRVGRYYFIDHLNKKTSWEDPRLKSAPPPPPHPESGHSEIKSRQESQSVSHHPNVSHATEPPPLKKSVGGHPSPDVNKGRGSLTSQQESGLLEAVEHSQLAIAKISAMFPTVPESHIKDLMRKYLKGIFPKVEPTIILDVLTQCNYNVKDTCEKLVLLGYDKKDTVLAPPKLKDRPDGKENKAVSKPSPGPARPKNLSEKHKKKVRNELTSGYPDLTPTVVTMALQSVYYDENRARQVLDNMVESDKKTQEALASCASQMPRSTESKTVTLNLMGSPPLARRDGVKPTRPTLPRTRINTAWTAAQTVSRGTNTEEDLGFRSDQRMRPQGPNTKLHKGPSECLLLSDYQAWHGPNPDNASGSSKSLAQGPRSTHLRGPSGIARGHDPAMRKGPQGLAKGSQFTQGIKKEVCLSTKVL</sequence>
<dbReference type="GO" id="GO:0005634">
    <property type="term" value="C:nucleus"/>
    <property type="evidence" value="ECO:0007669"/>
    <property type="project" value="UniProtKB-SubCell"/>
</dbReference>
<feature type="region of interest" description="Disordered" evidence="5">
    <location>
        <begin position="37"/>
        <end position="108"/>
    </location>
</feature>
<dbReference type="PANTHER" id="PTHR17616:SF8">
    <property type="entry name" value="TRANSCRIPTIONAL COACTIVATOR YORKIE"/>
    <property type="match status" value="1"/>
</dbReference>
<keyword evidence="4" id="KW-0539">Nucleus</keyword>
<dbReference type="GO" id="GO:0043130">
    <property type="term" value="F:ubiquitin binding"/>
    <property type="evidence" value="ECO:0007669"/>
    <property type="project" value="InterPro"/>
</dbReference>
<evidence type="ECO:0000256" key="4">
    <source>
        <dbReference type="ARBA" id="ARBA00023242"/>
    </source>
</evidence>
<organism evidence="8 9">
    <name type="scientific">Scylla paramamosain</name>
    <name type="common">Mud crab</name>
    <dbReference type="NCBI Taxonomy" id="85552"/>
    <lineage>
        <taxon>Eukaryota</taxon>
        <taxon>Metazoa</taxon>
        <taxon>Ecdysozoa</taxon>
        <taxon>Arthropoda</taxon>
        <taxon>Crustacea</taxon>
        <taxon>Multicrustacea</taxon>
        <taxon>Malacostraca</taxon>
        <taxon>Eumalacostraca</taxon>
        <taxon>Eucarida</taxon>
        <taxon>Decapoda</taxon>
        <taxon>Pleocyemata</taxon>
        <taxon>Brachyura</taxon>
        <taxon>Eubrachyura</taxon>
        <taxon>Portunoidea</taxon>
        <taxon>Portunidae</taxon>
        <taxon>Portuninae</taxon>
        <taxon>Scylla</taxon>
    </lineage>
</organism>
<feature type="compositionally biased region" description="Polar residues" evidence="5">
    <location>
        <begin position="65"/>
        <end position="77"/>
    </location>
</feature>
<dbReference type="InterPro" id="IPR001202">
    <property type="entry name" value="WW_dom"/>
</dbReference>
<dbReference type="GO" id="GO:0035329">
    <property type="term" value="P:hippo signaling"/>
    <property type="evidence" value="ECO:0007669"/>
    <property type="project" value="TreeGrafter"/>
</dbReference>
<dbReference type="CDD" id="cd14279">
    <property type="entry name" value="CUE"/>
    <property type="match status" value="1"/>
</dbReference>
<dbReference type="CDD" id="cd00201">
    <property type="entry name" value="WW"/>
    <property type="match status" value="1"/>
</dbReference>
<dbReference type="InterPro" id="IPR051583">
    <property type="entry name" value="YAP1"/>
</dbReference>
<comment type="caution">
    <text evidence="8">The sequence shown here is derived from an EMBL/GenBank/DDBJ whole genome shotgun (WGS) entry which is preliminary data.</text>
</comment>
<accession>A0AAW0SJI1</accession>
<reference evidence="8 9" key="1">
    <citation type="submission" date="2023-03" db="EMBL/GenBank/DDBJ databases">
        <title>High-quality genome of Scylla paramamosain provides insights in environmental adaptation.</title>
        <authorList>
            <person name="Zhang L."/>
        </authorList>
    </citation>
    <scope>NUCLEOTIDE SEQUENCE [LARGE SCALE GENOMIC DNA]</scope>
    <source>
        <strain evidence="8">LZ_2023a</strain>
        <tissue evidence="8">Muscle</tissue>
    </source>
</reference>
<feature type="region of interest" description="Disordered" evidence="5">
    <location>
        <begin position="188"/>
        <end position="231"/>
    </location>
</feature>
<feature type="domain" description="WW" evidence="6">
    <location>
        <begin position="9"/>
        <end position="43"/>
    </location>
</feature>
<evidence type="ECO:0000256" key="2">
    <source>
        <dbReference type="ARBA" id="ARBA00004496"/>
    </source>
</evidence>
<dbReference type="SUPFAM" id="SSF46934">
    <property type="entry name" value="UBA-like"/>
    <property type="match status" value="1"/>
</dbReference>
<feature type="compositionally biased region" description="Basic and acidic residues" evidence="5">
    <location>
        <begin position="188"/>
        <end position="203"/>
    </location>
</feature>
<dbReference type="GO" id="GO:0045944">
    <property type="term" value="P:positive regulation of transcription by RNA polymerase II"/>
    <property type="evidence" value="ECO:0007669"/>
    <property type="project" value="TreeGrafter"/>
</dbReference>
<evidence type="ECO:0000313" key="8">
    <source>
        <dbReference type="EMBL" id="KAK8375493.1"/>
    </source>
</evidence>
<dbReference type="InterPro" id="IPR036020">
    <property type="entry name" value="WW_dom_sf"/>
</dbReference>
<gene>
    <name evidence="8" type="ORF">O3P69_008374</name>
</gene>
<proteinExistence type="predicted"/>
<dbReference type="Proteomes" id="UP001487740">
    <property type="component" value="Unassembled WGS sequence"/>
</dbReference>
<keyword evidence="9" id="KW-1185">Reference proteome</keyword>
<evidence type="ECO:0000259" key="7">
    <source>
        <dbReference type="PROSITE" id="PS51140"/>
    </source>
</evidence>
<dbReference type="SUPFAM" id="SSF51045">
    <property type="entry name" value="WW domain"/>
    <property type="match status" value="1"/>
</dbReference>
<evidence type="ECO:0000256" key="3">
    <source>
        <dbReference type="ARBA" id="ARBA00022490"/>
    </source>
</evidence>
<evidence type="ECO:0000256" key="1">
    <source>
        <dbReference type="ARBA" id="ARBA00004123"/>
    </source>
</evidence>
<name>A0AAW0SJI1_SCYPA</name>
<dbReference type="InterPro" id="IPR009060">
    <property type="entry name" value="UBA-like_sf"/>
</dbReference>
<protein>
    <recommendedName>
        <fullName evidence="10">WW domain-containing protein</fullName>
    </recommendedName>
</protein>
<dbReference type="PROSITE" id="PS50020">
    <property type="entry name" value="WW_DOMAIN_2"/>
    <property type="match status" value="1"/>
</dbReference>
<comment type="subcellular location">
    <subcellularLocation>
        <location evidence="2">Cytoplasm</location>
    </subcellularLocation>
    <subcellularLocation>
        <location evidence="1">Nucleus</location>
    </subcellularLocation>
</comment>
<feature type="region of interest" description="Disordered" evidence="5">
    <location>
        <begin position="372"/>
        <end position="420"/>
    </location>
</feature>
<dbReference type="PROSITE" id="PS51140">
    <property type="entry name" value="CUE"/>
    <property type="match status" value="1"/>
</dbReference>
<evidence type="ECO:0000256" key="5">
    <source>
        <dbReference type="SAM" id="MobiDB-lite"/>
    </source>
</evidence>
<feature type="region of interest" description="Disordered" evidence="5">
    <location>
        <begin position="326"/>
        <end position="358"/>
    </location>
</feature>
<dbReference type="SMART" id="SM00456">
    <property type="entry name" value="WW"/>
    <property type="match status" value="1"/>
</dbReference>